<dbReference type="SUPFAM" id="SSF52172">
    <property type="entry name" value="CheY-like"/>
    <property type="match status" value="1"/>
</dbReference>
<dbReference type="Pfam" id="PF03861">
    <property type="entry name" value="ANTAR"/>
    <property type="match status" value="1"/>
</dbReference>
<keyword evidence="2" id="KW-0804">Transcription</keyword>
<dbReference type="SUPFAM" id="SSF55781">
    <property type="entry name" value="GAF domain-like"/>
    <property type="match status" value="1"/>
</dbReference>
<dbReference type="InterPro" id="IPR011006">
    <property type="entry name" value="CheY-like_superfamily"/>
</dbReference>
<name>A0A7W9MTH6_9ACTN</name>
<evidence type="ECO:0000256" key="1">
    <source>
        <dbReference type="ARBA" id="ARBA00023015"/>
    </source>
</evidence>
<organism evidence="4 5">
    <name type="scientific">Kribbella italica</name>
    <dbReference type="NCBI Taxonomy" id="1540520"/>
    <lineage>
        <taxon>Bacteria</taxon>
        <taxon>Bacillati</taxon>
        <taxon>Actinomycetota</taxon>
        <taxon>Actinomycetes</taxon>
        <taxon>Propionibacteriales</taxon>
        <taxon>Kribbellaceae</taxon>
        <taxon>Kribbella</taxon>
    </lineage>
</organism>
<dbReference type="InterPro" id="IPR036388">
    <property type="entry name" value="WH-like_DNA-bd_sf"/>
</dbReference>
<gene>
    <name evidence="4" type="ORF">HDA39_002550</name>
</gene>
<proteinExistence type="predicted"/>
<protein>
    <recommendedName>
        <fullName evidence="3">ANTAR domain-containing protein</fullName>
    </recommendedName>
</protein>
<feature type="domain" description="ANTAR" evidence="3">
    <location>
        <begin position="164"/>
        <end position="225"/>
    </location>
</feature>
<keyword evidence="1" id="KW-0805">Transcription regulation</keyword>
<dbReference type="InterPro" id="IPR005561">
    <property type="entry name" value="ANTAR"/>
</dbReference>
<dbReference type="InterPro" id="IPR029016">
    <property type="entry name" value="GAF-like_dom_sf"/>
</dbReference>
<comment type="caution">
    <text evidence="4">The sequence shown here is derived from an EMBL/GenBank/DDBJ whole genome shotgun (WGS) entry which is preliminary data.</text>
</comment>
<reference evidence="4 5" key="1">
    <citation type="submission" date="2020-08" db="EMBL/GenBank/DDBJ databases">
        <title>Sequencing the genomes of 1000 actinobacteria strains.</title>
        <authorList>
            <person name="Klenk H.-P."/>
        </authorList>
    </citation>
    <scope>NUCLEOTIDE SEQUENCE [LARGE SCALE GENOMIC DNA]</scope>
    <source>
        <strain evidence="4 5">DSM 28967</strain>
    </source>
</reference>
<dbReference type="PIRSF" id="PIRSF036625">
    <property type="entry name" value="GAF_ANTAR"/>
    <property type="match status" value="1"/>
</dbReference>
<dbReference type="RefSeq" id="WP_184795415.1">
    <property type="nucleotide sequence ID" value="NZ_JACHMY010000001.1"/>
</dbReference>
<dbReference type="Gene3D" id="1.10.10.10">
    <property type="entry name" value="Winged helix-like DNA-binding domain superfamily/Winged helix DNA-binding domain"/>
    <property type="match status" value="1"/>
</dbReference>
<dbReference type="AlphaFoldDB" id="A0A7W9MTH6"/>
<sequence length="258" mass="27261">MAQELAEVGRLVDGDDVAAVLERFGRRVVATVADCSEAVIVVNSADGPEAVARTGSDEQDEATESALLAAMLEVAGPVSQVLTYAEPHRIRDTMTDPRWPRFSQAALAAGYRSTVWLPLPTSNDLGAAIGLFSAKPNAFDALSYDLVLLFTLHAGVAFDNVQLFTDSRSLIEQLQTALGTRTVIGQAQGIVMRRYGVSADIAQVILARGSQNSNTKLRIVAGDLVKAQEQGSLVTALRRYGLGSGPADAGDEPVGSYA</sequence>
<dbReference type="Proteomes" id="UP000549971">
    <property type="component" value="Unassembled WGS sequence"/>
</dbReference>
<dbReference type="InterPro" id="IPR012074">
    <property type="entry name" value="GAF_ANTAR"/>
</dbReference>
<dbReference type="GO" id="GO:0003723">
    <property type="term" value="F:RNA binding"/>
    <property type="evidence" value="ECO:0007669"/>
    <property type="project" value="InterPro"/>
</dbReference>
<evidence type="ECO:0000256" key="2">
    <source>
        <dbReference type="ARBA" id="ARBA00023163"/>
    </source>
</evidence>
<dbReference type="SMART" id="SM01012">
    <property type="entry name" value="ANTAR"/>
    <property type="match status" value="1"/>
</dbReference>
<evidence type="ECO:0000313" key="4">
    <source>
        <dbReference type="EMBL" id="MBB5835816.1"/>
    </source>
</evidence>
<keyword evidence="5" id="KW-1185">Reference proteome</keyword>
<accession>A0A7W9MTH6</accession>
<dbReference type="Gene3D" id="3.30.450.40">
    <property type="match status" value="1"/>
</dbReference>
<dbReference type="EMBL" id="JACHMY010000001">
    <property type="protein sequence ID" value="MBB5835816.1"/>
    <property type="molecule type" value="Genomic_DNA"/>
</dbReference>
<evidence type="ECO:0000313" key="5">
    <source>
        <dbReference type="Proteomes" id="UP000549971"/>
    </source>
</evidence>
<evidence type="ECO:0000259" key="3">
    <source>
        <dbReference type="PROSITE" id="PS50921"/>
    </source>
</evidence>
<dbReference type="PROSITE" id="PS50921">
    <property type="entry name" value="ANTAR"/>
    <property type="match status" value="1"/>
</dbReference>